<dbReference type="GO" id="GO:0006203">
    <property type="term" value="P:dGTP catabolic process"/>
    <property type="evidence" value="ECO:0007669"/>
    <property type="project" value="TreeGrafter"/>
</dbReference>
<dbReference type="Gene3D" id="1.10.287.1080">
    <property type="entry name" value="MazG-like"/>
    <property type="match status" value="2"/>
</dbReference>
<dbReference type="GO" id="GO:0046061">
    <property type="term" value="P:dATP catabolic process"/>
    <property type="evidence" value="ECO:0007669"/>
    <property type="project" value="TreeGrafter"/>
</dbReference>
<reference evidence="2" key="1">
    <citation type="submission" date="2020-10" db="EMBL/GenBank/DDBJ databases">
        <authorList>
            <person name="Gilroy R."/>
        </authorList>
    </citation>
    <scope>NUCLEOTIDE SEQUENCE</scope>
    <source>
        <strain evidence="2">13766</strain>
    </source>
</reference>
<name>A0A9D1K5A8_9FIRM</name>
<dbReference type="GO" id="GO:0046076">
    <property type="term" value="P:dTTP catabolic process"/>
    <property type="evidence" value="ECO:0007669"/>
    <property type="project" value="TreeGrafter"/>
</dbReference>
<dbReference type="InterPro" id="IPR048011">
    <property type="entry name" value="NTP-PPase_MazG-like_C"/>
</dbReference>
<dbReference type="FunFam" id="1.10.287.1080:FF:000001">
    <property type="entry name" value="Nucleoside triphosphate pyrophosphohydrolase"/>
    <property type="match status" value="1"/>
</dbReference>
<dbReference type="AlphaFoldDB" id="A0A9D1K5A8"/>
<dbReference type="EMBL" id="DVJN01000091">
    <property type="protein sequence ID" value="HIS92264.1"/>
    <property type="molecule type" value="Genomic_DNA"/>
</dbReference>
<dbReference type="NCBIfam" id="NF007113">
    <property type="entry name" value="PRK09562.1"/>
    <property type="match status" value="1"/>
</dbReference>
<dbReference type="GO" id="GO:0008168">
    <property type="term" value="F:methyltransferase activity"/>
    <property type="evidence" value="ECO:0007669"/>
    <property type="project" value="InterPro"/>
</dbReference>
<dbReference type="InterPro" id="IPR048015">
    <property type="entry name" value="NTP-PPase_MazG-like_N"/>
</dbReference>
<dbReference type="CDD" id="cd11528">
    <property type="entry name" value="NTP-PPase_MazG_Nterm"/>
    <property type="match status" value="1"/>
</dbReference>
<dbReference type="SUPFAM" id="SSF53790">
    <property type="entry name" value="Tetrapyrrole methylase"/>
    <property type="match status" value="1"/>
</dbReference>
<keyword evidence="2" id="KW-0378">Hydrolase</keyword>
<reference evidence="2" key="2">
    <citation type="journal article" date="2021" name="PeerJ">
        <title>Extensive microbial diversity within the chicken gut microbiome revealed by metagenomics and culture.</title>
        <authorList>
            <person name="Gilroy R."/>
            <person name="Ravi A."/>
            <person name="Getino M."/>
            <person name="Pursley I."/>
            <person name="Horton D.L."/>
            <person name="Alikhan N.F."/>
            <person name="Baker D."/>
            <person name="Gharbi K."/>
            <person name="Hall N."/>
            <person name="Watson M."/>
            <person name="Adriaenssens E.M."/>
            <person name="Foster-Nyarko E."/>
            <person name="Jarju S."/>
            <person name="Secka A."/>
            <person name="Antonio M."/>
            <person name="Oren A."/>
            <person name="Chaudhuri R.R."/>
            <person name="La Ragione R."/>
            <person name="Hildebrand F."/>
            <person name="Pallen M.J."/>
        </authorList>
    </citation>
    <scope>NUCLEOTIDE SEQUENCE</scope>
    <source>
        <strain evidence="2">13766</strain>
    </source>
</reference>
<dbReference type="GO" id="GO:0046047">
    <property type="term" value="P:TTP catabolic process"/>
    <property type="evidence" value="ECO:0007669"/>
    <property type="project" value="TreeGrafter"/>
</dbReference>
<dbReference type="InterPro" id="IPR011551">
    <property type="entry name" value="NTP_PyrPHydrolase_MazG"/>
</dbReference>
<dbReference type="EC" id="3.6.1.9" evidence="2"/>
<dbReference type="InterPro" id="IPR004518">
    <property type="entry name" value="MazG-like_dom"/>
</dbReference>
<dbReference type="Proteomes" id="UP000824140">
    <property type="component" value="Unassembled WGS sequence"/>
</dbReference>
<accession>A0A9D1K5A8</accession>
<dbReference type="PANTHER" id="PTHR30522">
    <property type="entry name" value="NUCLEOSIDE TRIPHOSPHATE PYROPHOSPHOHYDROLASE"/>
    <property type="match status" value="1"/>
</dbReference>
<feature type="domain" description="NTP pyrophosphohydrolase MazG-like" evidence="1">
    <location>
        <begin position="235"/>
        <end position="308"/>
    </location>
</feature>
<dbReference type="Pfam" id="PF03819">
    <property type="entry name" value="MazG"/>
    <property type="match status" value="2"/>
</dbReference>
<dbReference type="GO" id="GO:0006950">
    <property type="term" value="P:response to stress"/>
    <property type="evidence" value="ECO:0007669"/>
    <property type="project" value="UniProtKB-ARBA"/>
</dbReference>
<proteinExistence type="predicted"/>
<dbReference type="SUPFAM" id="SSF101386">
    <property type="entry name" value="all-alpha NTP pyrophosphatases"/>
    <property type="match status" value="2"/>
</dbReference>
<dbReference type="GO" id="GO:0046052">
    <property type="term" value="P:UTP catabolic process"/>
    <property type="evidence" value="ECO:0007669"/>
    <property type="project" value="TreeGrafter"/>
</dbReference>
<dbReference type="GO" id="GO:0047429">
    <property type="term" value="F:nucleoside triphosphate diphosphatase activity"/>
    <property type="evidence" value="ECO:0007669"/>
    <property type="project" value="UniProtKB-EC"/>
</dbReference>
<dbReference type="CDD" id="cd11529">
    <property type="entry name" value="NTP-PPase_MazG_Cterm"/>
    <property type="match status" value="1"/>
</dbReference>
<sequence length="464" mass="51030">MQKIRIAALGWTQEALTLGAMRALKSAHRVLLRTGKIGAADWLRAEGVPFETLDALYDACDDFDELNRRIVAAVEAAGDVVYGVPDLRDETVGLLLRACGAELLPGVPTEGALLAHAQGAAMCLAAADWEDFQPSAHVDCLVREIDSRPLASEVKLRLMEAYPAQAPVLFAAPGGAVAAIKLSQLDRMQEYGPRACAYVSRVEDIQRLERYDFAHVEEIVRRLRAPDGCPWDREQTHESMRANMLEEAYEVVDAIESGDMDALYDELGDVLMQVALHAQIAREHGEFDMSDVTTAICRKLLFRHPHVFGDASADSSDDVLALWEVQKKKEKPRDTLSEAMRGITRALPAAKRAAKVQKKAASVHFDWDSAQEALGKVAEEAAEVQAALAQGSGVEEEIGDLLFSVVNVARLAKVDPELALSGATKKFIDRFAGMEAAILRDGRRMEDMTLAEMDRYWEQEKNGM</sequence>
<protein>
    <submittedName>
        <fullName evidence="2">Nucleoside triphosphate pyrophosphohydrolase</fullName>
        <ecNumber evidence="2">3.6.1.9</ecNumber>
    </submittedName>
</protein>
<gene>
    <name evidence="2" type="primary">mazG</name>
    <name evidence="2" type="ORF">IAA84_04525</name>
</gene>
<dbReference type="GO" id="GO:0046081">
    <property type="term" value="P:dUTP catabolic process"/>
    <property type="evidence" value="ECO:0007669"/>
    <property type="project" value="TreeGrafter"/>
</dbReference>
<dbReference type="InterPro" id="IPR035996">
    <property type="entry name" value="4pyrrol_Methylase_sf"/>
</dbReference>
<evidence type="ECO:0000259" key="1">
    <source>
        <dbReference type="Pfam" id="PF03819"/>
    </source>
</evidence>
<dbReference type="PANTHER" id="PTHR30522:SF0">
    <property type="entry name" value="NUCLEOSIDE TRIPHOSPHATE PYROPHOSPHOHYDROLASE"/>
    <property type="match status" value="1"/>
</dbReference>
<comment type="caution">
    <text evidence="2">The sequence shown here is derived from an EMBL/GenBank/DDBJ whole genome shotgun (WGS) entry which is preliminary data.</text>
</comment>
<dbReference type="NCBIfam" id="TIGR00444">
    <property type="entry name" value="mazG"/>
    <property type="match status" value="1"/>
</dbReference>
<organism evidence="2 3">
    <name type="scientific">Candidatus Alectryocaccomicrobium excrementavium</name>
    <dbReference type="NCBI Taxonomy" id="2840668"/>
    <lineage>
        <taxon>Bacteria</taxon>
        <taxon>Bacillati</taxon>
        <taxon>Bacillota</taxon>
        <taxon>Clostridia</taxon>
        <taxon>Candidatus Alectryocaccomicrobium</taxon>
    </lineage>
</organism>
<feature type="domain" description="NTP pyrophosphohydrolase MazG-like" evidence="1">
    <location>
        <begin position="375"/>
        <end position="430"/>
    </location>
</feature>
<evidence type="ECO:0000313" key="3">
    <source>
        <dbReference type="Proteomes" id="UP000824140"/>
    </source>
</evidence>
<evidence type="ECO:0000313" key="2">
    <source>
        <dbReference type="EMBL" id="HIS92264.1"/>
    </source>
</evidence>